<proteinExistence type="predicted"/>
<dbReference type="Proteomes" id="UP001556367">
    <property type="component" value="Unassembled WGS sequence"/>
</dbReference>
<name>A0ABR3IYS9_9AGAR</name>
<comment type="caution">
    <text evidence="1">The sequence shown here is derived from an EMBL/GenBank/DDBJ whole genome shotgun (WGS) entry which is preliminary data.</text>
</comment>
<protein>
    <submittedName>
        <fullName evidence="1">Uncharacterized protein</fullName>
    </submittedName>
</protein>
<gene>
    <name evidence="1" type="ORF">HGRIS_011041</name>
</gene>
<accession>A0ABR3IYS9</accession>
<keyword evidence="2" id="KW-1185">Reference proteome</keyword>
<organism evidence="1 2">
    <name type="scientific">Hohenbuehelia grisea</name>
    <dbReference type="NCBI Taxonomy" id="104357"/>
    <lineage>
        <taxon>Eukaryota</taxon>
        <taxon>Fungi</taxon>
        <taxon>Dikarya</taxon>
        <taxon>Basidiomycota</taxon>
        <taxon>Agaricomycotina</taxon>
        <taxon>Agaricomycetes</taxon>
        <taxon>Agaricomycetidae</taxon>
        <taxon>Agaricales</taxon>
        <taxon>Pleurotineae</taxon>
        <taxon>Pleurotaceae</taxon>
        <taxon>Hohenbuehelia</taxon>
    </lineage>
</organism>
<sequence>MSLSERKDIDCDVGVYSRNEIELYLLSFLSRSFASSPQLKTHLFLLSPLMPFDNARNFSIHDSSFYFVQGSQTVHNYDTAGHPYSFKQYQARNIPEARARLKDDPTFCIIDIQRILVEWNHKSSLARDLKIQLDALQRALKLGELGALLVVDTPLGTSVVDFIDSLIYECSQDLILLRKEIRTRSHRRTALNQILSALNRREAMDDWLVELRHKVKEVSEGLYQILAAMTSPVFRHLAETSAIQAPIIKKFDEEMKGFVPSLGHIGFPKFKVVHPHGEVHIALAFCMSMDALLWITGVVFNDVMMGVGYGCEVIHRQTKLCVNDQRFSRMVKPGEVFVYNYWRIREGDKDTWTMLDDEDHQISHQLLSTIPHEAAWNATGILNSSPPKPRVRRSSAWKYGCRRYSCFKCKTQGTRTSFYHFSGKAYYSIFLCTRCGHQFKYDEVPLDNSE</sequence>
<reference evidence="2" key="1">
    <citation type="submission" date="2024-06" db="EMBL/GenBank/DDBJ databases">
        <title>Multi-omics analyses provide insights into the biosynthesis of the anticancer antibiotic pleurotin in Hohenbuehelia grisea.</title>
        <authorList>
            <person name="Weaver J.A."/>
            <person name="Alberti F."/>
        </authorList>
    </citation>
    <scope>NUCLEOTIDE SEQUENCE [LARGE SCALE GENOMIC DNA]</scope>
    <source>
        <strain evidence="2">T-177</strain>
    </source>
</reference>
<dbReference type="EMBL" id="JASNQZ010000014">
    <property type="protein sequence ID" value="KAL0948471.1"/>
    <property type="molecule type" value="Genomic_DNA"/>
</dbReference>
<evidence type="ECO:0000313" key="2">
    <source>
        <dbReference type="Proteomes" id="UP001556367"/>
    </source>
</evidence>
<evidence type="ECO:0000313" key="1">
    <source>
        <dbReference type="EMBL" id="KAL0948471.1"/>
    </source>
</evidence>